<evidence type="ECO:0000313" key="1">
    <source>
        <dbReference type="EMBL" id="KAJ8132368.1"/>
    </source>
</evidence>
<organism evidence="1 2">
    <name type="scientific">Lasiodiplodia mahajangana</name>
    <dbReference type="NCBI Taxonomy" id="1108764"/>
    <lineage>
        <taxon>Eukaryota</taxon>
        <taxon>Fungi</taxon>
        <taxon>Dikarya</taxon>
        <taxon>Ascomycota</taxon>
        <taxon>Pezizomycotina</taxon>
        <taxon>Dothideomycetes</taxon>
        <taxon>Dothideomycetes incertae sedis</taxon>
        <taxon>Botryosphaeriales</taxon>
        <taxon>Botryosphaeriaceae</taxon>
        <taxon>Lasiodiplodia</taxon>
    </lineage>
</organism>
<dbReference type="EMBL" id="JAPUUL010000140">
    <property type="protein sequence ID" value="KAJ8132368.1"/>
    <property type="molecule type" value="Genomic_DNA"/>
</dbReference>
<proteinExistence type="predicted"/>
<evidence type="ECO:0000313" key="2">
    <source>
        <dbReference type="Proteomes" id="UP001153332"/>
    </source>
</evidence>
<comment type="caution">
    <text evidence="1">The sequence shown here is derived from an EMBL/GenBank/DDBJ whole genome shotgun (WGS) entry which is preliminary data.</text>
</comment>
<keyword evidence="2" id="KW-1185">Reference proteome</keyword>
<gene>
    <name evidence="1" type="ORF">O1611_g1256</name>
</gene>
<sequence>MENAPLETGTIDLFLSGPQTILISLLLGRVAVGNMAGKTTGYLVTPKLSGTETLADEAHDKSSPTTA</sequence>
<name>A0ACC2JYU2_9PEZI</name>
<dbReference type="Proteomes" id="UP001153332">
    <property type="component" value="Unassembled WGS sequence"/>
</dbReference>
<reference evidence="1" key="1">
    <citation type="submission" date="2022-12" db="EMBL/GenBank/DDBJ databases">
        <title>Genome Sequence of Lasiodiplodia mahajangana.</title>
        <authorList>
            <person name="Buettner E."/>
        </authorList>
    </citation>
    <scope>NUCLEOTIDE SEQUENCE</scope>
    <source>
        <strain evidence="1">VT137</strain>
    </source>
</reference>
<accession>A0ACC2JYU2</accession>
<protein>
    <submittedName>
        <fullName evidence="1">Uncharacterized protein</fullName>
    </submittedName>
</protein>